<dbReference type="EMBL" id="BEDT01000019">
    <property type="protein sequence ID" value="GAX48516.1"/>
    <property type="molecule type" value="Genomic_DNA"/>
</dbReference>
<evidence type="ECO:0000313" key="1">
    <source>
        <dbReference type="EMBL" id="GAX48516.1"/>
    </source>
</evidence>
<dbReference type="AlphaFoldDB" id="A0A224X7X8"/>
<dbReference type="Proteomes" id="UP000218689">
    <property type="component" value="Unassembled WGS sequence"/>
</dbReference>
<organism evidence="1 2">
    <name type="scientific">Pseudolactococcus reticulitermitis</name>
    <dbReference type="NCBI Taxonomy" id="2025039"/>
    <lineage>
        <taxon>Bacteria</taxon>
        <taxon>Bacillati</taxon>
        <taxon>Bacillota</taxon>
        <taxon>Bacilli</taxon>
        <taxon>Lactobacillales</taxon>
        <taxon>Streptococcaceae</taxon>
        <taxon>Pseudolactococcus</taxon>
    </lineage>
</organism>
<evidence type="ECO:0000313" key="2">
    <source>
        <dbReference type="Proteomes" id="UP000218689"/>
    </source>
</evidence>
<evidence type="ECO:0008006" key="3">
    <source>
        <dbReference type="Google" id="ProtNLM"/>
    </source>
</evidence>
<dbReference type="OrthoDB" id="9792035at2"/>
<protein>
    <recommendedName>
        <fullName evidence="3">RNA polymerase subunit sigma-70</fullName>
    </recommendedName>
</protein>
<dbReference type="RefSeq" id="WP_094785530.1">
    <property type="nucleotide sequence ID" value="NZ_BEDT01000019.1"/>
</dbReference>
<comment type="caution">
    <text evidence="1">The sequence shown here is derived from an EMBL/GenBank/DDBJ whole genome shotgun (WGS) entry which is preliminary data.</text>
</comment>
<sequence>MNNSDKEKIKKLRQYGLGYKRVAKMLNISVDTVKSFCRKNNLSGMMAKPKLDEVDCCRQCGDIMMQVEKKKPLKFCKDECRKLWWQHHRSELKKKKACKIICQHCGKEVMAYRYENRKYCSHQCYCAERFKEGK</sequence>
<accession>A0A224X7X8</accession>
<name>A0A224X7X8_9LACT</name>
<dbReference type="Gene3D" id="1.10.10.60">
    <property type="entry name" value="Homeodomain-like"/>
    <property type="match status" value="1"/>
</dbReference>
<proteinExistence type="predicted"/>
<gene>
    <name evidence="1" type="ORF">RsY01_2145</name>
</gene>
<keyword evidence="2" id="KW-1185">Reference proteome</keyword>
<reference evidence="2" key="1">
    <citation type="submission" date="2017-08" db="EMBL/GenBank/DDBJ databases">
        <title>Draft genome sequence of Lactococcus sp. strain Rs-Y01, isolated from the gut of the lower termite Reticulitermes speratus.</title>
        <authorList>
            <person name="Ohkuma M."/>
            <person name="Yuki M."/>
        </authorList>
    </citation>
    <scope>NUCLEOTIDE SEQUENCE [LARGE SCALE GENOMIC DNA]</scope>
    <source>
        <strain evidence="2">Rs-Y01</strain>
    </source>
</reference>